<organism evidence="2 3">
    <name type="scientific">Xenoophorus captivus</name>
    <dbReference type="NCBI Taxonomy" id="1517983"/>
    <lineage>
        <taxon>Eukaryota</taxon>
        <taxon>Metazoa</taxon>
        <taxon>Chordata</taxon>
        <taxon>Craniata</taxon>
        <taxon>Vertebrata</taxon>
        <taxon>Euteleostomi</taxon>
        <taxon>Actinopterygii</taxon>
        <taxon>Neopterygii</taxon>
        <taxon>Teleostei</taxon>
        <taxon>Neoteleostei</taxon>
        <taxon>Acanthomorphata</taxon>
        <taxon>Ovalentaria</taxon>
        <taxon>Atherinomorphae</taxon>
        <taxon>Cyprinodontiformes</taxon>
        <taxon>Goodeidae</taxon>
        <taxon>Xenoophorus</taxon>
    </lineage>
</organism>
<dbReference type="EMBL" id="JAHRIN010008558">
    <property type="protein sequence ID" value="MEQ2193596.1"/>
    <property type="molecule type" value="Genomic_DNA"/>
</dbReference>
<keyword evidence="1" id="KW-0472">Membrane</keyword>
<evidence type="ECO:0000313" key="3">
    <source>
        <dbReference type="Proteomes" id="UP001434883"/>
    </source>
</evidence>
<comment type="caution">
    <text evidence="2">The sequence shown here is derived from an EMBL/GenBank/DDBJ whole genome shotgun (WGS) entry which is preliminary data.</text>
</comment>
<keyword evidence="1" id="KW-1133">Transmembrane helix</keyword>
<gene>
    <name evidence="2" type="ORF">XENOCAPTIV_005119</name>
</gene>
<name>A0ABV0QDS6_9TELE</name>
<evidence type="ECO:0000256" key="1">
    <source>
        <dbReference type="SAM" id="Phobius"/>
    </source>
</evidence>
<accession>A0ABV0QDS6</accession>
<feature type="non-terminal residue" evidence="2">
    <location>
        <position position="1"/>
    </location>
</feature>
<reference evidence="2 3" key="1">
    <citation type="submission" date="2021-06" db="EMBL/GenBank/DDBJ databases">
        <authorList>
            <person name="Palmer J.M."/>
        </authorList>
    </citation>
    <scope>NUCLEOTIDE SEQUENCE [LARGE SCALE GENOMIC DNA]</scope>
    <source>
        <strain evidence="2 3">XC_2019</strain>
        <tissue evidence="2">Muscle</tissue>
    </source>
</reference>
<dbReference type="Proteomes" id="UP001434883">
    <property type="component" value="Unassembled WGS sequence"/>
</dbReference>
<proteinExistence type="predicted"/>
<keyword evidence="1" id="KW-0812">Transmembrane</keyword>
<feature type="transmembrane region" description="Helical" evidence="1">
    <location>
        <begin position="24"/>
        <end position="44"/>
    </location>
</feature>
<evidence type="ECO:0000313" key="2">
    <source>
        <dbReference type="EMBL" id="MEQ2193596.1"/>
    </source>
</evidence>
<sequence>GELICCAMPKPQIHLLKTAVLRHLLNHFLVKIYGQIIILFYYFFSPHLLVKSQLSSLTGLWVDISSHRKERLLAQTPSGADTDSHQGMHTKKLDEAVGVTLTTWIRGSPALQGHTRDLIHIRLHAACGFIRLQHLCAFHTS</sequence>
<protein>
    <submittedName>
        <fullName evidence="2">Uncharacterized protein</fullName>
    </submittedName>
</protein>
<keyword evidence="3" id="KW-1185">Reference proteome</keyword>